<protein>
    <submittedName>
        <fullName evidence="1">Uncharacterized protein</fullName>
    </submittedName>
</protein>
<accession>A0AAV2ILD6</accession>
<dbReference type="AlphaFoldDB" id="A0AAV2ILD6"/>
<reference evidence="1 2" key="1">
    <citation type="submission" date="2024-04" db="EMBL/GenBank/DDBJ databases">
        <authorList>
            <consortium name="Genoscope - CEA"/>
            <person name="William W."/>
        </authorList>
    </citation>
    <scope>NUCLEOTIDE SEQUENCE [LARGE SCALE GENOMIC DNA]</scope>
</reference>
<organism evidence="1 2">
    <name type="scientific">Lymnaea stagnalis</name>
    <name type="common">Great pond snail</name>
    <name type="synonym">Helix stagnalis</name>
    <dbReference type="NCBI Taxonomy" id="6523"/>
    <lineage>
        <taxon>Eukaryota</taxon>
        <taxon>Metazoa</taxon>
        <taxon>Spiralia</taxon>
        <taxon>Lophotrochozoa</taxon>
        <taxon>Mollusca</taxon>
        <taxon>Gastropoda</taxon>
        <taxon>Heterobranchia</taxon>
        <taxon>Euthyneura</taxon>
        <taxon>Panpulmonata</taxon>
        <taxon>Hygrophila</taxon>
        <taxon>Lymnaeoidea</taxon>
        <taxon>Lymnaeidae</taxon>
        <taxon>Lymnaea</taxon>
    </lineage>
</organism>
<dbReference type="InterPro" id="IPR008979">
    <property type="entry name" value="Galactose-bd-like_sf"/>
</dbReference>
<dbReference type="Gene3D" id="2.60.120.260">
    <property type="entry name" value="Galactose-binding domain-like"/>
    <property type="match status" value="1"/>
</dbReference>
<dbReference type="SUPFAM" id="SSF49785">
    <property type="entry name" value="Galactose-binding domain-like"/>
    <property type="match status" value="1"/>
</dbReference>
<name>A0AAV2ILD6_LYMST</name>
<sequence length="121" mass="13273">QTARTDVAEGLQITITTYNDTSFKVSYITDELIDIIFDKEVTAQRIRITGSLVESICEVYISGGSNVAIQKNATQSGIFTEKDRSLASNAVDGNRLTDWNYGSCSHTDQLGAYILGTHSWS</sequence>
<dbReference type="EMBL" id="CAXITT010000822">
    <property type="protein sequence ID" value="CAL1546517.1"/>
    <property type="molecule type" value="Genomic_DNA"/>
</dbReference>
<evidence type="ECO:0000313" key="2">
    <source>
        <dbReference type="Proteomes" id="UP001497497"/>
    </source>
</evidence>
<feature type="non-terminal residue" evidence="1">
    <location>
        <position position="121"/>
    </location>
</feature>
<proteinExistence type="predicted"/>
<gene>
    <name evidence="1" type="ORF">GSLYS_00019894001</name>
</gene>
<keyword evidence="2" id="KW-1185">Reference proteome</keyword>
<dbReference type="Proteomes" id="UP001497497">
    <property type="component" value="Unassembled WGS sequence"/>
</dbReference>
<evidence type="ECO:0000313" key="1">
    <source>
        <dbReference type="EMBL" id="CAL1546517.1"/>
    </source>
</evidence>
<comment type="caution">
    <text evidence="1">The sequence shown here is derived from an EMBL/GenBank/DDBJ whole genome shotgun (WGS) entry which is preliminary data.</text>
</comment>
<feature type="non-terminal residue" evidence="1">
    <location>
        <position position="1"/>
    </location>
</feature>